<dbReference type="EMBL" id="QYUN01000002">
    <property type="protein sequence ID" value="RJG06251.1"/>
    <property type="molecule type" value="Genomic_DNA"/>
</dbReference>
<reference evidence="1 2" key="1">
    <citation type="submission" date="2018-09" db="EMBL/GenBank/DDBJ databases">
        <authorList>
            <person name="Zhu H."/>
        </authorList>
    </citation>
    <scope>NUCLEOTIDE SEQUENCE [LARGE SCALE GENOMIC DNA]</scope>
    <source>
        <strain evidence="1 2">K2R10-39</strain>
    </source>
</reference>
<dbReference type="Proteomes" id="UP000285190">
    <property type="component" value="Unassembled WGS sequence"/>
</dbReference>
<organism evidence="1 2">
    <name type="scientific">Noviherbaspirillum cavernae</name>
    <dbReference type="NCBI Taxonomy" id="2320862"/>
    <lineage>
        <taxon>Bacteria</taxon>
        <taxon>Pseudomonadati</taxon>
        <taxon>Pseudomonadota</taxon>
        <taxon>Betaproteobacteria</taxon>
        <taxon>Burkholderiales</taxon>
        <taxon>Oxalobacteraceae</taxon>
        <taxon>Noviherbaspirillum</taxon>
    </lineage>
</organism>
<evidence type="ECO:0000313" key="1">
    <source>
        <dbReference type="EMBL" id="RJG06251.1"/>
    </source>
</evidence>
<protein>
    <submittedName>
        <fullName evidence="1">Uncharacterized protein</fullName>
    </submittedName>
</protein>
<name>A0A418X1C4_9BURK</name>
<keyword evidence="2" id="KW-1185">Reference proteome</keyword>
<accession>A0A418X1C4</accession>
<evidence type="ECO:0000313" key="2">
    <source>
        <dbReference type="Proteomes" id="UP000285190"/>
    </source>
</evidence>
<gene>
    <name evidence="1" type="ORF">D3870_09720</name>
</gene>
<comment type="caution">
    <text evidence="1">The sequence shown here is derived from an EMBL/GenBank/DDBJ whole genome shotgun (WGS) entry which is preliminary data.</text>
</comment>
<sequence length="75" mass="8789">MVLLCVWRLTKQQKWERIFIRPISGMAREALDALSGLPLARESAEAIVGAVVKERRWSQHERKKAIMSWLRERTT</sequence>
<dbReference type="AlphaFoldDB" id="A0A418X1C4"/>
<proteinExistence type="predicted"/>